<accession>A0ABP6JBF9</accession>
<protein>
    <submittedName>
        <fullName evidence="2">Aminotransferase class IV family protein</fullName>
    </submittedName>
</protein>
<reference evidence="3" key="1">
    <citation type="journal article" date="2019" name="Int. J. Syst. Evol. Microbiol.">
        <title>The Global Catalogue of Microorganisms (GCM) 10K type strain sequencing project: providing services to taxonomists for standard genome sequencing and annotation.</title>
        <authorList>
            <consortium name="The Broad Institute Genomics Platform"/>
            <consortium name="The Broad Institute Genome Sequencing Center for Infectious Disease"/>
            <person name="Wu L."/>
            <person name="Ma J."/>
        </authorList>
    </citation>
    <scope>NUCLEOTIDE SEQUENCE [LARGE SCALE GENOMIC DNA]</scope>
    <source>
        <strain evidence="3">JCM 4087</strain>
    </source>
</reference>
<name>A0ABP6JBF9_STRTU</name>
<dbReference type="PANTHER" id="PTHR42743:SF2">
    <property type="entry name" value="AMINODEOXYCHORISMATE LYASE"/>
    <property type="match status" value="1"/>
</dbReference>
<evidence type="ECO:0000256" key="1">
    <source>
        <dbReference type="ARBA" id="ARBA00009320"/>
    </source>
</evidence>
<dbReference type="Gene3D" id="3.30.470.10">
    <property type="match status" value="1"/>
</dbReference>
<keyword evidence="2" id="KW-0808">Transferase</keyword>
<dbReference type="GO" id="GO:0008483">
    <property type="term" value="F:transaminase activity"/>
    <property type="evidence" value="ECO:0007669"/>
    <property type="project" value="UniProtKB-KW"/>
</dbReference>
<dbReference type="SUPFAM" id="SSF56752">
    <property type="entry name" value="D-aminoacid aminotransferase-like PLP-dependent enzymes"/>
    <property type="match status" value="1"/>
</dbReference>
<comment type="similarity">
    <text evidence="1">Belongs to the class-IV pyridoxal-phosphate-dependent aminotransferase family.</text>
</comment>
<dbReference type="InterPro" id="IPR001544">
    <property type="entry name" value="Aminotrans_IV"/>
</dbReference>
<dbReference type="InterPro" id="IPR036038">
    <property type="entry name" value="Aminotransferase-like"/>
</dbReference>
<dbReference type="Pfam" id="PF01063">
    <property type="entry name" value="Aminotran_4"/>
    <property type="match status" value="1"/>
</dbReference>
<comment type="caution">
    <text evidence="2">The sequence shown here is derived from an EMBL/GenBank/DDBJ whole genome shotgun (WGS) entry which is preliminary data.</text>
</comment>
<proteinExistence type="inferred from homology"/>
<organism evidence="2 3">
    <name type="scientific">Streptomyces thioluteus</name>
    <dbReference type="NCBI Taxonomy" id="66431"/>
    <lineage>
        <taxon>Bacteria</taxon>
        <taxon>Bacillati</taxon>
        <taxon>Actinomycetota</taxon>
        <taxon>Actinomycetes</taxon>
        <taxon>Kitasatosporales</taxon>
        <taxon>Streptomycetaceae</taxon>
        <taxon>Streptomyces</taxon>
    </lineage>
</organism>
<dbReference type="InterPro" id="IPR043132">
    <property type="entry name" value="BCAT-like_C"/>
</dbReference>
<keyword evidence="2" id="KW-0032">Aminotransferase</keyword>
<dbReference type="Gene3D" id="3.20.10.10">
    <property type="entry name" value="D-amino Acid Aminotransferase, subunit A, domain 2"/>
    <property type="match status" value="1"/>
</dbReference>
<dbReference type="PANTHER" id="PTHR42743">
    <property type="entry name" value="AMINO-ACID AMINOTRANSFERASE"/>
    <property type="match status" value="1"/>
</dbReference>
<dbReference type="InterPro" id="IPR050571">
    <property type="entry name" value="Class-IV_PLP-Dep_Aminotrnsfr"/>
</dbReference>
<dbReference type="InterPro" id="IPR043131">
    <property type="entry name" value="BCAT-like_N"/>
</dbReference>
<keyword evidence="3" id="KW-1185">Reference proteome</keyword>
<gene>
    <name evidence="2" type="ORF">GCM10020221_24270</name>
</gene>
<sequence length="278" mass="30033">MPATTVGGMVRVTAMNDLELPFLQVDGRAVASDPLPTVLMGGYGHMTAMQVRNGRVRGLALHLTRLKDATRELFGQDLDGGLVVGRVRQALDEAGVRDASVRVYVYAPPDSVSPVTMVVVRPPAPAPNSPQRLRSVPYIRPFAHLKHVGVFGQAHHLRRVQADGFDEALLVGADGLVAEGAITNVGFVEGDTVVWPEGPSLDGITMLLLRRELEKAGVDWRQRPVYLDDLGRFDAAFVSNSVGIAPIARIDDIGFPHDGELVGVLPKLYGRVPWDLLA</sequence>
<dbReference type="Proteomes" id="UP001501102">
    <property type="component" value="Unassembled WGS sequence"/>
</dbReference>
<dbReference type="EMBL" id="BAAAXZ010000092">
    <property type="protein sequence ID" value="GAA2927462.1"/>
    <property type="molecule type" value="Genomic_DNA"/>
</dbReference>
<dbReference type="NCBIfam" id="NF006734">
    <property type="entry name" value="PRK09266.1"/>
    <property type="match status" value="1"/>
</dbReference>
<evidence type="ECO:0000313" key="2">
    <source>
        <dbReference type="EMBL" id="GAA2927462.1"/>
    </source>
</evidence>
<evidence type="ECO:0000313" key="3">
    <source>
        <dbReference type="Proteomes" id="UP001501102"/>
    </source>
</evidence>